<dbReference type="InterPro" id="IPR009839">
    <property type="entry name" value="SseB_N"/>
</dbReference>
<feature type="domain" description="SseB protein N-terminal" evidence="2">
    <location>
        <begin position="872"/>
        <end position="985"/>
    </location>
</feature>
<feature type="compositionally biased region" description="Low complexity" evidence="1">
    <location>
        <begin position="741"/>
        <end position="758"/>
    </location>
</feature>
<feature type="region of interest" description="Disordered" evidence="1">
    <location>
        <begin position="819"/>
        <end position="862"/>
    </location>
</feature>
<feature type="domain" description="SseB protein N-terminal" evidence="2">
    <location>
        <begin position="11"/>
        <end position="118"/>
    </location>
</feature>
<feature type="compositionally biased region" description="Low complexity" evidence="1">
    <location>
        <begin position="628"/>
        <end position="644"/>
    </location>
</feature>
<evidence type="ECO:0000259" key="2">
    <source>
        <dbReference type="Pfam" id="PF07179"/>
    </source>
</evidence>
<gene>
    <name evidence="3" type="ORF">J2S42_004053</name>
</gene>
<sequence>MTEWEPATEAEAAMREALRKEDQEAYFQVLARTELLLPVSGDAPAGGPLSWGTWTTGGRTHVLAFTSAAALAACLAQHAGSTRHVAYRDLAAGWPNEDWWLAVNPGLSIEGYLPAWFVAQLASGDVRLPGRTMGARARLMKADSANRARATASVPGMTRPSEDEVAAALAAPGASHSPGTLSGNGLITSSEPEPANRAADYSGPSRWAAAPEPETPAGLLAPAVGPDGLPRRPAGGDTKPGEGTPARPAPLAPLAPPGSPASSGGFPVLPGGIPPTAEEGTFASRPGGAEPLPTRPTDTFEPAGDGAPPRYGARSGATDAFPPRTEGDGLPRRPLPGADTRPPGFAPLPPAGALPSGPSSPDPASSGGFSVRPGGRESPQRPEGGAPAPFRPAGYEPPANRADAPQRPDSNGLPQRPAPGGFSPRPDAGGFSSRPEPGGLPQRPESGGFAGASEGGGFSQRAESGGFGGRETGGLSQRPEFGGLPQRPGAGGLPALPDTNGVSARPDAGDISARPDANGLPALPDNSGLRALPDNSGLPARPGADSGPEPLPKRPPNGESLPKRPSAADALGSRSAAADALGSRSAAADALGSRSGAADALGSRSAAADALGARPSFGPGPSADSLQARPAAEPPTTGAAASGGLPSRPAPTSPAGPGPDASSRPGFDSPLSRPGTDSLPTRPGRGALPGRSGDDAPATGPAFPLRPGADALPSRPGADALPGADARPGAEPLPSRPMSPAAPAADAAAAPAAEEAPAVGPGGLPRRQASSTPTVYGGAVPVEEATDYLRGSTHASPPATEQRAPHVWAAPGEAPAYGAGVPSYASAQPDAGYTPDPDRPFSPAPTPTYRPESQSAPPPDLAGFVPANEVEEELLAAAGDGSTDSFLSTLLLARVLLPLKPGTSASGGRPGDPDFAWRTDMLDGERYVVVYTSADRLAEHLFGGEAIETVSVKFAHLIRHWPDPGLSFAVNPGSPVGATLPGSQIVALASWAKEVGLGEEGEAEEFAEPTPEPVRVAETPAPVSRPPDPNAPTVMQKAVSPEQVDYFLNRGYDRVSGFLHRANEVEHLTTPGQLLAALGLLYPGSPFRSDADSVHVLRWPAYRPTLYRIPYGGQNENAMRAMEGWVIERPPFRGNGFAPGDSSDVIAEFKVDSVRLPHGSELWIMDRSGRQTLLALLDTDAMTWRKVGEN</sequence>
<dbReference type="EMBL" id="JAUSUZ010000001">
    <property type="protein sequence ID" value="MDQ0367384.1"/>
    <property type="molecule type" value="Genomic_DNA"/>
</dbReference>
<feature type="compositionally biased region" description="Gly residues" evidence="1">
    <location>
        <begin position="448"/>
        <end position="458"/>
    </location>
</feature>
<accession>A0AAE4AYL1</accession>
<dbReference type="RefSeq" id="WP_370879210.1">
    <property type="nucleotide sequence ID" value="NZ_JAUSUZ010000001.1"/>
</dbReference>
<dbReference type="AlphaFoldDB" id="A0AAE4AYL1"/>
<reference evidence="3 4" key="1">
    <citation type="submission" date="2023-07" db="EMBL/GenBank/DDBJ databases">
        <title>Sequencing the genomes of 1000 actinobacteria strains.</title>
        <authorList>
            <person name="Klenk H.-P."/>
        </authorList>
    </citation>
    <scope>NUCLEOTIDE SEQUENCE [LARGE SCALE GENOMIC DNA]</scope>
    <source>
        <strain evidence="3 4">DSM 44709</strain>
    </source>
</reference>
<feature type="compositionally biased region" description="Low complexity" evidence="1">
    <location>
        <begin position="353"/>
        <end position="370"/>
    </location>
</feature>
<dbReference type="Proteomes" id="UP001240236">
    <property type="component" value="Unassembled WGS sequence"/>
</dbReference>
<protein>
    <recommendedName>
        <fullName evidence="2">SseB protein N-terminal domain-containing protein</fullName>
    </recommendedName>
</protein>
<name>A0AAE4AYL1_9ACTN</name>
<evidence type="ECO:0000313" key="4">
    <source>
        <dbReference type="Proteomes" id="UP001240236"/>
    </source>
</evidence>
<feature type="compositionally biased region" description="Pro residues" evidence="1">
    <location>
        <begin position="247"/>
        <end position="259"/>
    </location>
</feature>
<keyword evidence="4" id="KW-1185">Reference proteome</keyword>
<evidence type="ECO:0000256" key="1">
    <source>
        <dbReference type="SAM" id="MobiDB-lite"/>
    </source>
</evidence>
<comment type="caution">
    <text evidence="3">The sequence shown here is derived from an EMBL/GenBank/DDBJ whole genome shotgun (WGS) entry which is preliminary data.</text>
</comment>
<organism evidence="3 4">
    <name type="scientific">Catenuloplanes indicus</name>
    <dbReference type="NCBI Taxonomy" id="137267"/>
    <lineage>
        <taxon>Bacteria</taxon>
        <taxon>Bacillati</taxon>
        <taxon>Actinomycetota</taxon>
        <taxon>Actinomycetes</taxon>
        <taxon>Micromonosporales</taxon>
        <taxon>Micromonosporaceae</taxon>
        <taxon>Catenuloplanes</taxon>
    </lineage>
</organism>
<feature type="region of interest" description="Disordered" evidence="1">
    <location>
        <begin position="1001"/>
        <end position="1034"/>
    </location>
</feature>
<feature type="compositionally biased region" description="Pro residues" evidence="1">
    <location>
        <begin position="648"/>
        <end position="657"/>
    </location>
</feature>
<dbReference type="Pfam" id="PF07179">
    <property type="entry name" value="SseB"/>
    <property type="match status" value="2"/>
</dbReference>
<evidence type="ECO:0000313" key="3">
    <source>
        <dbReference type="EMBL" id="MDQ0367384.1"/>
    </source>
</evidence>
<feature type="region of interest" description="Disordered" evidence="1">
    <location>
        <begin position="145"/>
        <end position="806"/>
    </location>
</feature>
<proteinExistence type="predicted"/>
<feature type="compositionally biased region" description="Low complexity" evidence="1">
    <location>
        <begin position="567"/>
        <end position="614"/>
    </location>
</feature>
<feature type="compositionally biased region" description="Polar residues" evidence="1">
    <location>
        <begin position="177"/>
        <end position="191"/>
    </location>
</feature>